<organism evidence="1">
    <name type="scientific">Populus trichocarpa x Populus deltoides</name>
    <dbReference type="NCBI Taxonomy" id="3695"/>
    <lineage>
        <taxon>Eukaryota</taxon>
        <taxon>Viridiplantae</taxon>
        <taxon>Streptophyta</taxon>
        <taxon>Embryophyta</taxon>
        <taxon>Tracheophyta</taxon>
        <taxon>Spermatophyta</taxon>
        <taxon>Magnoliopsida</taxon>
        <taxon>eudicotyledons</taxon>
        <taxon>Gunneridae</taxon>
        <taxon>Pentapetalae</taxon>
        <taxon>rosids</taxon>
        <taxon>fabids</taxon>
        <taxon>Malpighiales</taxon>
        <taxon>Salicaceae</taxon>
        <taxon>Saliceae</taxon>
        <taxon>Populus</taxon>
    </lineage>
</organism>
<dbReference type="EMBL" id="EF148487">
    <property type="protein sequence ID" value="ABK96455.1"/>
    <property type="molecule type" value="mRNA"/>
</dbReference>
<accession>A9PJA2</accession>
<name>A9PJA2_9ROSI</name>
<protein>
    <submittedName>
        <fullName evidence="1">Uncharacterized protein</fullName>
    </submittedName>
</protein>
<evidence type="ECO:0000313" key="1">
    <source>
        <dbReference type="EMBL" id="ABK96455.1"/>
    </source>
</evidence>
<dbReference type="AlphaFoldDB" id="A9PJA2"/>
<sequence length="62" mass="6827">MDGRIAGLYLIGRKMRTLLGCGTTLLENGMETPMTKVSKQVKTIGSMLFQLSSLNSATRIRH</sequence>
<proteinExistence type="evidence at transcript level"/>
<reference evidence="1" key="1">
    <citation type="journal article" date="2008" name="BMC Genomics">
        <title>Analysis of 4,664 high-quality sequence-finished poplar full-length cDNA clones and their utility for the discovery of genes responding to insect feeding.</title>
        <authorList>
            <person name="Ralph S.G."/>
            <person name="Chun H.J."/>
            <person name="Cooper D."/>
            <person name="Kirkpatrick R."/>
            <person name="Kolosova N."/>
            <person name="Gunter L."/>
            <person name="Tuskan G.A."/>
            <person name="Douglas C.J."/>
            <person name="Holt R.A."/>
            <person name="Jones S.J."/>
            <person name="Marra M.A."/>
            <person name="Bohlmann J."/>
        </authorList>
    </citation>
    <scope>NUCLEOTIDE SEQUENCE</scope>
    <source>
        <tissue evidence="1">Sapling trees one metre in height and grown under greenhouse conditions were exposed to continuous feeding by Malacosoma disstria Hubner</tissue>
    </source>
</reference>